<dbReference type="InterPro" id="IPR036259">
    <property type="entry name" value="MFS_trans_sf"/>
</dbReference>
<reference evidence="2" key="1">
    <citation type="journal article" date="2020" name="Stud. Mycol.">
        <title>101 Dothideomycetes genomes: a test case for predicting lifestyles and emergence of pathogens.</title>
        <authorList>
            <person name="Haridas S."/>
            <person name="Albert R."/>
            <person name="Binder M."/>
            <person name="Bloem J."/>
            <person name="Labutti K."/>
            <person name="Salamov A."/>
            <person name="Andreopoulos B."/>
            <person name="Baker S."/>
            <person name="Barry K."/>
            <person name="Bills G."/>
            <person name="Bluhm B."/>
            <person name="Cannon C."/>
            <person name="Castanera R."/>
            <person name="Culley D."/>
            <person name="Daum C."/>
            <person name="Ezra D."/>
            <person name="Gonzalez J."/>
            <person name="Henrissat B."/>
            <person name="Kuo A."/>
            <person name="Liang C."/>
            <person name="Lipzen A."/>
            <person name="Lutzoni F."/>
            <person name="Magnuson J."/>
            <person name="Mondo S."/>
            <person name="Nolan M."/>
            <person name="Ohm R."/>
            <person name="Pangilinan J."/>
            <person name="Park H.-J."/>
            <person name="Ramirez L."/>
            <person name="Alfaro M."/>
            <person name="Sun H."/>
            <person name="Tritt A."/>
            <person name="Yoshinaga Y."/>
            <person name="Zwiers L.-H."/>
            <person name="Turgeon B."/>
            <person name="Goodwin S."/>
            <person name="Spatafora J."/>
            <person name="Crous P."/>
            <person name="Grigoriev I."/>
        </authorList>
    </citation>
    <scope>NUCLEOTIDE SEQUENCE</scope>
    <source>
        <strain evidence="2">CBS 175.79</strain>
    </source>
</reference>
<evidence type="ECO:0000313" key="3">
    <source>
        <dbReference type="Proteomes" id="UP000799778"/>
    </source>
</evidence>
<keyword evidence="1" id="KW-1133">Transmembrane helix</keyword>
<dbReference type="GeneID" id="54288953"/>
<gene>
    <name evidence="2" type="ORF">BU24DRAFT_457665</name>
</gene>
<keyword evidence="3" id="KW-1185">Reference proteome</keyword>
<evidence type="ECO:0000313" key="2">
    <source>
        <dbReference type="EMBL" id="KAF2021712.1"/>
    </source>
</evidence>
<feature type="transmembrane region" description="Helical" evidence="1">
    <location>
        <begin position="38"/>
        <end position="61"/>
    </location>
</feature>
<feature type="transmembrane region" description="Helical" evidence="1">
    <location>
        <begin position="13"/>
        <end position="32"/>
    </location>
</feature>
<keyword evidence="1" id="KW-0472">Membrane</keyword>
<dbReference type="SUPFAM" id="SSF103473">
    <property type="entry name" value="MFS general substrate transporter"/>
    <property type="match status" value="1"/>
</dbReference>
<evidence type="ECO:0000256" key="1">
    <source>
        <dbReference type="SAM" id="Phobius"/>
    </source>
</evidence>
<dbReference type="RefSeq" id="XP_033390051.1">
    <property type="nucleotide sequence ID" value="XM_033531556.1"/>
</dbReference>
<protein>
    <submittedName>
        <fullName evidence="2">Uncharacterized protein</fullName>
    </submittedName>
</protein>
<accession>A0A6A5Y807</accession>
<dbReference type="Proteomes" id="UP000799778">
    <property type="component" value="Unassembled WGS sequence"/>
</dbReference>
<organism evidence="2 3">
    <name type="scientific">Aaosphaeria arxii CBS 175.79</name>
    <dbReference type="NCBI Taxonomy" id="1450172"/>
    <lineage>
        <taxon>Eukaryota</taxon>
        <taxon>Fungi</taxon>
        <taxon>Dikarya</taxon>
        <taxon>Ascomycota</taxon>
        <taxon>Pezizomycotina</taxon>
        <taxon>Dothideomycetes</taxon>
        <taxon>Pleosporomycetidae</taxon>
        <taxon>Pleosporales</taxon>
        <taxon>Pleosporales incertae sedis</taxon>
        <taxon>Aaosphaeria</taxon>
    </lineage>
</organism>
<dbReference type="EMBL" id="ML978066">
    <property type="protein sequence ID" value="KAF2021712.1"/>
    <property type="molecule type" value="Genomic_DNA"/>
</dbReference>
<dbReference type="AlphaFoldDB" id="A0A6A5Y807"/>
<keyword evidence="1" id="KW-0812">Transmembrane</keyword>
<sequence>MADVATDEERPKLFYYLEIVDYGTHLIIPAIVSVVMPFHIWVPFLVGVFASAVSFVAVLFLPETVAMNGHNRKLTKLGTPVDEELPRSLAEEGRQFLEDISGVRPAAEGHEKQVL</sequence>
<name>A0A6A5Y807_9PLEO</name>
<proteinExistence type="predicted"/>